<reference evidence="2" key="1">
    <citation type="journal article" date="2015" name="Nature">
        <title>Complex archaea that bridge the gap between prokaryotes and eukaryotes.</title>
        <authorList>
            <person name="Spang A."/>
            <person name="Saw J.H."/>
            <person name="Jorgensen S.L."/>
            <person name="Zaremba-Niedzwiedzka K."/>
            <person name="Martijn J."/>
            <person name="Lind A.E."/>
            <person name="van Eijk R."/>
            <person name="Schleper C."/>
            <person name="Guy L."/>
            <person name="Ettema T.J."/>
        </authorList>
    </citation>
    <scope>NUCLEOTIDE SEQUENCE</scope>
</reference>
<dbReference type="EMBL" id="LAZR01047808">
    <property type="protein sequence ID" value="KKK93357.1"/>
    <property type="molecule type" value="Genomic_DNA"/>
</dbReference>
<feature type="coiled-coil region" evidence="1">
    <location>
        <begin position="143"/>
        <end position="172"/>
    </location>
</feature>
<comment type="caution">
    <text evidence="2">The sequence shown here is derived from an EMBL/GenBank/DDBJ whole genome shotgun (WGS) entry which is preliminary data.</text>
</comment>
<proteinExistence type="predicted"/>
<evidence type="ECO:0000313" key="2">
    <source>
        <dbReference type="EMBL" id="KKK93357.1"/>
    </source>
</evidence>
<evidence type="ECO:0000256" key="1">
    <source>
        <dbReference type="SAM" id="Coils"/>
    </source>
</evidence>
<organism evidence="2">
    <name type="scientific">marine sediment metagenome</name>
    <dbReference type="NCBI Taxonomy" id="412755"/>
    <lineage>
        <taxon>unclassified sequences</taxon>
        <taxon>metagenomes</taxon>
        <taxon>ecological metagenomes</taxon>
    </lineage>
</organism>
<name>A0A0F8ZHU5_9ZZZZ</name>
<dbReference type="AlphaFoldDB" id="A0A0F8ZHU5"/>
<keyword evidence="1" id="KW-0175">Coiled coil</keyword>
<gene>
    <name evidence="2" type="ORF">LCGC14_2693690</name>
</gene>
<protein>
    <submittedName>
        <fullName evidence="2">Uncharacterized protein</fullName>
    </submittedName>
</protein>
<accession>A0A0F8ZHU5</accession>
<sequence length="191" mass="22269">MRWWLRLFGGLDNYPDPPERLIDIPEIREPSADLLRRLRTLYSRAEVVYLGNGVWLVGRVKTESHRRIEARSEILSLRVEDGFPDTERLPELRQAILKEQGFGQVVRTDGEDGNPNRIYGEPDAILFREFEKAMCFERAGYKNETDEDKIARARLSRQRAQAQRDKDLTKEAYFRGRGNFHFAARSANTGR</sequence>